<dbReference type="Gene3D" id="3.40.50.620">
    <property type="entry name" value="HUPs"/>
    <property type="match status" value="1"/>
</dbReference>
<keyword evidence="5 9" id="KW-0067">ATP-binding</keyword>
<dbReference type="EC" id="2.7.7.3" evidence="9"/>
<feature type="binding site" evidence="9">
    <location>
        <position position="41"/>
    </location>
    <ligand>
        <name>substrate</name>
    </ligand>
</feature>
<comment type="similarity">
    <text evidence="9">Belongs to the bacterial CoaD family.</text>
</comment>
<feature type="binding site" evidence="9">
    <location>
        <position position="17"/>
    </location>
    <ligand>
        <name>ATP</name>
        <dbReference type="ChEBI" id="CHEBI:30616"/>
    </ligand>
</feature>
<feature type="binding site" evidence="9">
    <location>
        <begin position="9"/>
        <end position="10"/>
    </location>
    <ligand>
        <name>ATP</name>
        <dbReference type="ChEBI" id="CHEBI:30616"/>
    </ligand>
</feature>
<feature type="binding site" evidence="9">
    <location>
        <begin position="88"/>
        <end position="90"/>
    </location>
    <ligand>
        <name>ATP</name>
        <dbReference type="ChEBI" id="CHEBI:30616"/>
    </ligand>
</feature>
<evidence type="ECO:0000256" key="1">
    <source>
        <dbReference type="ARBA" id="ARBA00022490"/>
    </source>
</evidence>
<evidence type="ECO:0000256" key="7">
    <source>
        <dbReference type="ARBA" id="ARBA00022993"/>
    </source>
</evidence>
<dbReference type="Proteomes" id="UP000001551">
    <property type="component" value="Chromosome"/>
</dbReference>
<dbReference type="CDD" id="cd02163">
    <property type="entry name" value="PPAT"/>
    <property type="match status" value="1"/>
</dbReference>
<gene>
    <name evidence="9" type="primary">coaD</name>
    <name evidence="11" type="ordered locus">Ethha_2061</name>
</gene>
<evidence type="ECO:0000256" key="3">
    <source>
        <dbReference type="ARBA" id="ARBA00022695"/>
    </source>
</evidence>
<feature type="binding site" evidence="9">
    <location>
        <position position="9"/>
    </location>
    <ligand>
        <name>substrate</name>
    </ligand>
</feature>
<feature type="binding site" evidence="9">
    <location>
        <position position="98"/>
    </location>
    <ligand>
        <name>ATP</name>
        <dbReference type="ChEBI" id="CHEBI:30616"/>
    </ligand>
</feature>
<organism evidence="11 12">
    <name type="scientific">Ethanoligenens harbinense (strain DSM 18485 / JCM 12961 / CGMCC 1.5033 / YUAN-3)</name>
    <dbReference type="NCBI Taxonomy" id="663278"/>
    <lineage>
        <taxon>Bacteria</taxon>
        <taxon>Bacillati</taxon>
        <taxon>Bacillota</taxon>
        <taxon>Clostridia</taxon>
        <taxon>Eubacteriales</taxon>
        <taxon>Oscillospiraceae</taxon>
        <taxon>Ethanoligenens</taxon>
    </lineage>
</organism>
<keyword evidence="3 9" id="KW-0548">Nucleotidyltransferase</keyword>
<comment type="subcellular location">
    <subcellularLocation>
        <location evidence="9">Cytoplasm</location>
    </subcellularLocation>
</comment>
<dbReference type="HAMAP" id="MF_00151">
    <property type="entry name" value="PPAT_bact"/>
    <property type="match status" value="1"/>
</dbReference>
<keyword evidence="6 9" id="KW-0460">Magnesium</keyword>
<comment type="function">
    <text evidence="9">Reversibly transfers an adenylyl group from ATP to 4'-phosphopantetheine, yielding dephospho-CoA (dPCoA) and pyrophosphate.</text>
</comment>
<dbReference type="eggNOG" id="COG0669">
    <property type="taxonomic scope" value="Bacteria"/>
</dbReference>
<dbReference type="SUPFAM" id="SSF52374">
    <property type="entry name" value="Nucleotidylyl transferase"/>
    <property type="match status" value="1"/>
</dbReference>
<keyword evidence="4 9" id="KW-0547">Nucleotide-binding</keyword>
<dbReference type="InterPro" id="IPR004821">
    <property type="entry name" value="Cyt_trans-like"/>
</dbReference>
<dbReference type="GO" id="GO:0004595">
    <property type="term" value="F:pantetheine-phosphate adenylyltransferase activity"/>
    <property type="evidence" value="ECO:0007669"/>
    <property type="project" value="UniProtKB-UniRule"/>
</dbReference>
<evidence type="ECO:0000256" key="2">
    <source>
        <dbReference type="ARBA" id="ARBA00022679"/>
    </source>
</evidence>
<keyword evidence="7 9" id="KW-0173">Coenzyme A biosynthesis</keyword>
<dbReference type="STRING" id="663278.Ethha_2061"/>
<evidence type="ECO:0000256" key="9">
    <source>
        <dbReference type="HAMAP-Rule" id="MF_00151"/>
    </source>
</evidence>
<dbReference type="GO" id="GO:0005524">
    <property type="term" value="F:ATP binding"/>
    <property type="evidence" value="ECO:0007669"/>
    <property type="project" value="UniProtKB-KW"/>
</dbReference>
<comment type="pathway">
    <text evidence="9">Cofactor biosynthesis; coenzyme A biosynthesis; CoA from (R)-pantothenate: step 4/5.</text>
</comment>
<dbReference type="HOGENOM" id="CLU_100149_0_1_9"/>
<feature type="domain" description="Cytidyltransferase-like" evidence="10">
    <location>
        <begin position="5"/>
        <end position="133"/>
    </location>
</feature>
<feature type="binding site" evidence="9">
    <location>
        <position position="73"/>
    </location>
    <ligand>
        <name>substrate</name>
    </ligand>
</feature>
<evidence type="ECO:0000313" key="11">
    <source>
        <dbReference type="EMBL" id="ADU27578.1"/>
    </source>
</evidence>
<dbReference type="EMBL" id="CP002400">
    <property type="protein sequence ID" value="ADU27578.1"/>
    <property type="molecule type" value="Genomic_DNA"/>
</dbReference>
<dbReference type="NCBIfam" id="TIGR01510">
    <property type="entry name" value="coaD_prev_kdtB"/>
    <property type="match status" value="1"/>
</dbReference>
<dbReference type="GO" id="GO:0005737">
    <property type="term" value="C:cytoplasm"/>
    <property type="evidence" value="ECO:0007669"/>
    <property type="project" value="UniProtKB-SubCell"/>
</dbReference>
<dbReference type="PANTHER" id="PTHR21342:SF1">
    <property type="entry name" value="PHOSPHOPANTETHEINE ADENYLYLTRANSFERASE"/>
    <property type="match status" value="1"/>
</dbReference>
<dbReference type="InterPro" id="IPR014729">
    <property type="entry name" value="Rossmann-like_a/b/a_fold"/>
</dbReference>
<name>E6U3A6_ETHHY</name>
<dbReference type="AlphaFoldDB" id="E6U3A6"/>
<dbReference type="PRINTS" id="PR01020">
    <property type="entry name" value="LPSBIOSNTHSS"/>
</dbReference>
<dbReference type="PANTHER" id="PTHR21342">
    <property type="entry name" value="PHOSPHOPANTETHEINE ADENYLYLTRANSFERASE"/>
    <property type="match status" value="1"/>
</dbReference>
<reference evidence="11 12" key="1">
    <citation type="submission" date="2010-12" db="EMBL/GenBank/DDBJ databases">
        <title>Complete sequence of Ethanoligenens harbinense YUAN-3.</title>
        <authorList>
            <person name="Lucas S."/>
            <person name="Copeland A."/>
            <person name="Lapidus A."/>
            <person name="Cheng J.-F."/>
            <person name="Bruce D."/>
            <person name="Goodwin L."/>
            <person name="Pitluck S."/>
            <person name="Chertkov O."/>
            <person name="Misra M."/>
            <person name="Detter J.C."/>
            <person name="Han C."/>
            <person name="Tapia R."/>
            <person name="Land M."/>
            <person name="Hauser L."/>
            <person name="Jeffries C."/>
            <person name="Kyrpides N."/>
            <person name="Ivanova N."/>
            <person name="Mikhailova N."/>
            <person name="Wang A."/>
            <person name="Mouttaki H."/>
            <person name="He Z."/>
            <person name="Zhou J."/>
            <person name="Hemme C.L."/>
            <person name="Woyke T."/>
        </authorList>
    </citation>
    <scope>NUCLEOTIDE SEQUENCE [LARGE SCALE GENOMIC DNA]</scope>
    <source>
        <strain evidence="12">DSM 18485 / JCM 12961 / CGMCC 1.5033 / YUAN-3</strain>
    </source>
</reference>
<feature type="site" description="Transition state stabilizer" evidence="9">
    <location>
        <position position="17"/>
    </location>
</feature>
<dbReference type="InterPro" id="IPR001980">
    <property type="entry name" value="PPAT"/>
</dbReference>
<dbReference type="RefSeq" id="WP_013485926.1">
    <property type="nucleotide sequence ID" value="NC_014828.1"/>
</dbReference>
<comment type="cofactor">
    <cofactor evidence="9">
        <name>Mg(2+)</name>
        <dbReference type="ChEBI" id="CHEBI:18420"/>
    </cofactor>
</comment>
<keyword evidence="12" id="KW-1185">Reference proteome</keyword>
<dbReference type="Pfam" id="PF01467">
    <property type="entry name" value="CTP_transf_like"/>
    <property type="match status" value="1"/>
</dbReference>
<keyword evidence="1 9" id="KW-0963">Cytoplasm</keyword>
<evidence type="ECO:0000256" key="4">
    <source>
        <dbReference type="ARBA" id="ARBA00022741"/>
    </source>
</evidence>
<dbReference type="NCBIfam" id="TIGR00125">
    <property type="entry name" value="cyt_tran_rel"/>
    <property type="match status" value="1"/>
</dbReference>
<dbReference type="UniPathway" id="UPA00241">
    <property type="reaction ID" value="UER00355"/>
</dbReference>
<evidence type="ECO:0000259" key="10">
    <source>
        <dbReference type="Pfam" id="PF01467"/>
    </source>
</evidence>
<comment type="subunit">
    <text evidence="9">Homohexamer.</text>
</comment>
<dbReference type="KEGG" id="eha:Ethha_2061"/>
<dbReference type="GO" id="GO:0015937">
    <property type="term" value="P:coenzyme A biosynthetic process"/>
    <property type="evidence" value="ECO:0007669"/>
    <property type="project" value="UniProtKB-UniRule"/>
</dbReference>
<sequence>MSLAICPGSFDPLTLGHLDIISRAARMFDSVVVVVMFNSGKSPAFTVEERYAFIRKSVAGIPNVEVDTYEGLLADYCALRGADAVVRGLRVMSDFEYEFQMALTNNSLHPQTETIFLPANREYMFLSSSVVREIARFGRDISPFVPPEIALDIQARLCGKEKQHERG</sequence>
<protein>
    <recommendedName>
        <fullName evidence="9">Phosphopantetheine adenylyltransferase</fullName>
        <ecNumber evidence="9">2.7.7.3</ecNumber>
    </recommendedName>
    <alternativeName>
        <fullName evidence="9">Dephospho-CoA pyrophosphorylase</fullName>
    </alternativeName>
    <alternativeName>
        <fullName evidence="9">Pantetheine-phosphate adenylyltransferase</fullName>
        <shortName evidence="9">PPAT</shortName>
    </alternativeName>
</protein>
<evidence type="ECO:0000313" key="12">
    <source>
        <dbReference type="Proteomes" id="UP000001551"/>
    </source>
</evidence>
<feature type="binding site" evidence="9">
    <location>
        <position position="87"/>
    </location>
    <ligand>
        <name>substrate</name>
    </ligand>
</feature>
<comment type="catalytic activity">
    <reaction evidence="8 9">
        <text>(R)-4'-phosphopantetheine + ATP + H(+) = 3'-dephospho-CoA + diphosphate</text>
        <dbReference type="Rhea" id="RHEA:19801"/>
        <dbReference type="ChEBI" id="CHEBI:15378"/>
        <dbReference type="ChEBI" id="CHEBI:30616"/>
        <dbReference type="ChEBI" id="CHEBI:33019"/>
        <dbReference type="ChEBI" id="CHEBI:57328"/>
        <dbReference type="ChEBI" id="CHEBI:61723"/>
        <dbReference type="EC" id="2.7.7.3"/>
    </reaction>
</comment>
<keyword evidence="2 9" id="KW-0808">Transferase</keyword>
<evidence type="ECO:0000256" key="6">
    <source>
        <dbReference type="ARBA" id="ARBA00022842"/>
    </source>
</evidence>
<feature type="binding site" evidence="9">
    <location>
        <begin position="123"/>
        <end position="129"/>
    </location>
    <ligand>
        <name>ATP</name>
        <dbReference type="ChEBI" id="CHEBI:30616"/>
    </ligand>
</feature>
<evidence type="ECO:0000256" key="8">
    <source>
        <dbReference type="ARBA" id="ARBA00029346"/>
    </source>
</evidence>
<proteinExistence type="inferred from homology"/>
<evidence type="ECO:0000256" key="5">
    <source>
        <dbReference type="ARBA" id="ARBA00022840"/>
    </source>
</evidence>
<accession>E6U3A6</accession>